<dbReference type="SUPFAM" id="SSF47336">
    <property type="entry name" value="ACP-like"/>
    <property type="match status" value="1"/>
</dbReference>
<dbReference type="InterPro" id="IPR001242">
    <property type="entry name" value="Condensation_dom"/>
</dbReference>
<evidence type="ECO:0000313" key="6">
    <source>
        <dbReference type="EMBL" id="MFB9902343.1"/>
    </source>
</evidence>
<dbReference type="Gene3D" id="3.30.70.3290">
    <property type="match status" value="1"/>
</dbReference>
<dbReference type="SMART" id="SM00823">
    <property type="entry name" value="PKS_PP"/>
    <property type="match status" value="1"/>
</dbReference>
<sequence length="1323" mass="143079">MSATPWVAASPGQLEVWLACQREPESSRYNINVDLEFVPGVDVPALRAAMRDVLAAHPGLRSWFDAENGGLARVVEPAPPVAFVEHREPGAYDRARALRWAVVSGGPVFDLAVAPLLRAAVLVKDDGALLSVTMHHIVSDGWSTNVFTRDLIAAYRARVGEGGGLPERVPAEEPEVYPELAEAAELHWSTVLRDAPSPLVPLHDLVAEDGLPGPSADVELVIPAEVMTDVHSLAQRVRGSSSVVLLSAWSMLLHAWSARSEGTFGMVFSGRGYGTEDEIDLRSRVLPMRDRLDPHRSFQDVLAGLRDQLLDALEHSSVPAERLQRIRRESTDSATVERTVFMYTPAYEGEWRIGDTTVRRFDHPDDTTKYEFSINVIEGAESTRLCLYYDSARYREATARLFVEQLRELVTRAVADPAASCGDLLAACDPGLAQLHSHGAPVAPDAELVPDLVLRHAEQRPDSVAVRHGETALSYRELVDRASAVANWLRDNGVRPGETVALLLPPGTDTPVFWLGCVLAGAAYLPLDPAYPQAQLQLIVDDARPPVLVVDPSCEVVVELPRGVVVTVTDLLAQAPDGSAPVVERDGASTFCVLYTSGTTGRPKGVVLPHRGMARLMERPDFIPLDPTDVVAQLCPLNFDGATYEIWGALAHGAELVVLDKHLVLSPREMRTVVRERGITTLLVTTPLLNRIIEDAPDLLQSLRRVYFGGELISVAHMRRALRWCGPNVLLHSYGPTENSFTSTWFAINEVDPNARTLPMGKPVPGTEARVVMEGTITPVPRGVAGELLLGGVGLADGYLNDPELTASRFVTADTRLYRTGDRVRWNADGLLEFIGRNDNQVKIRSQRVELGEVEAVLDGHSAVESVFVTVHRNQREEKEIVAYVVAARPVGTTELRQYAQARLPGFAVPRHIVVVERLPLTPTGKIDRRRLPVPDLGEAQEVRTTGMLDQVRSAWKRVLDHDVIDLDLNFFDAGGHSLLLVKLQDELRAATGTEPSIMDLMRHVTVRAQANLLGGQAQPVTTVAEAPQRSRAQVTTSVAAPLDERRHHVLALSARSADALDAARDQLTRHVAGVRGLRLEDVARTLDVGRERFEHRFAVVTDDLATAALTIGDASVTRSEQVVFAFGDCVAPLGDSYRLFPRIRALAEGTSGSATAYAVQVGIAEQFIEWGVSPVAVCGVGSGRLAAATVSGALSLSDGLRGATALGTPELRWITTEQDGLSGTAGLADLAKAACHEFGPTVLLDIGTAPAAEIAVADAVVVPTLTPGVADDRALMTAVAALWCRGVDVALSTGGRRVHLPGHPLSWATTKSTEAQHARTTR</sequence>
<proteinExistence type="inferred from homology"/>
<keyword evidence="7" id="KW-1185">Reference proteome</keyword>
<dbReference type="Gene3D" id="3.40.366.10">
    <property type="entry name" value="Malonyl-Coenzyme A Acyl Carrier Protein, domain 2"/>
    <property type="match status" value="1"/>
</dbReference>
<dbReference type="Pfam" id="PF00668">
    <property type="entry name" value="Condensation"/>
    <property type="match status" value="1"/>
</dbReference>
<keyword evidence="2" id="KW-0596">Phosphopantetheine</keyword>
<dbReference type="NCBIfam" id="TIGR01733">
    <property type="entry name" value="AA-adenyl-dom"/>
    <property type="match status" value="1"/>
</dbReference>
<dbReference type="InterPro" id="IPR023213">
    <property type="entry name" value="CAT-like_dom_sf"/>
</dbReference>
<dbReference type="InterPro" id="IPR010071">
    <property type="entry name" value="AA_adenyl_dom"/>
</dbReference>
<dbReference type="Pfam" id="PF00501">
    <property type="entry name" value="AMP-binding"/>
    <property type="match status" value="1"/>
</dbReference>
<dbReference type="RefSeq" id="WP_377849430.1">
    <property type="nucleotide sequence ID" value="NZ_JBHLZU010000001.1"/>
</dbReference>
<dbReference type="Gene3D" id="3.40.50.980">
    <property type="match status" value="2"/>
</dbReference>
<evidence type="ECO:0000256" key="1">
    <source>
        <dbReference type="ARBA" id="ARBA00001957"/>
    </source>
</evidence>
<reference evidence="6 7" key="1">
    <citation type="submission" date="2024-09" db="EMBL/GenBank/DDBJ databases">
        <authorList>
            <person name="Sun Q."/>
            <person name="Mori K."/>
        </authorList>
    </citation>
    <scope>NUCLEOTIDE SEQUENCE [LARGE SCALE GENOMIC DNA]</scope>
    <source>
        <strain evidence="6 7">TBRC 7907</strain>
    </source>
</reference>
<dbReference type="Pfam" id="PF22621">
    <property type="entry name" value="CurL-like_PKS_C"/>
    <property type="match status" value="1"/>
</dbReference>
<comment type="similarity">
    <text evidence="4">In the C-terminal section; belongs to the NRP synthetase family.</text>
</comment>
<comment type="cofactor">
    <cofactor evidence="1">
        <name>pantetheine 4'-phosphate</name>
        <dbReference type="ChEBI" id="CHEBI:47942"/>
    </cofactor>
</comment>
<feature type="domain" description="Carrier" evidence="5">
    <location>
        <begin position="943"/>
        <end position="1018"/>
    </location>
</feature>
<comment type="caution">
    <text evidence="6">The sequence shown here is derived from an EMBL/GenBank/DDBJ whole genome shotgun (WGS) entry which is preliminary data.</text>
</comment>
<dbReference type="Proteomes" id="UP001589693">
    <property type="component" value="Unassembled WGS sequence"/>
</dbReference>
<dbReference type="Gene3D" id="1.10.1200.10">
    <property type="entry name" value="ACP-like"/>
    <property type="match status" value="1"/>
</dbReference>
<evidence type="ECO:0000256" key="2">
    <source>
        <dbReference type="ARBA" id="ARBA00022450"/>
    </source>
</evidence>
<evidence type="ECO:0000256" key="4">
    <source>
        <dbReference type="ARBA" id="ARBA00029443"/>
    </source>
</evidence>
<organism evidence="6 7">
    <name type="scientific">Allokutzneria oryzae</name>
    <dbReference type="NCBI Taxonomy" id="1378989"/>
    <lineage>
        <taxon>Bacteria</taxon>
        <taxon>Bacillati</taxon>
        <taxon>Actinomycetota</taxon>
        <taxon>Actinomycetes</taxon>
        <taxon>Pseudonocardiales</taxon>
        <taxon>Pseudonocardiaceae</taxon>
        <taxon>Allokutzneria</taxon>
    </lineage>
</organism>
<dbReference type="InterPro" id="IPR020806">
    <property type="entry name" value="PKS_PP-bd"/>
</dbReference>
<gene>
    <name evidence="6" type="ORF">ACFFQA_00195</name>
</gene>
<dbReference type="PROSITE" id="PS50075">
    <property type="entry name" value="CARRIER"/>
    <property type="match status" value="1"/>
</dbReference>
<dbReference type="SUPFAM" id="SSF52151">
    <property type="entry name" value="FabD/lysophospholipase-like"/>
    <property type="match status" value="1"/>
</dbReference>
<dbReference type="InterPro" id="IPR020845">
    <property type="entry name" value="AMP-binding_CS"/>
</dbReference>
<evidence type="ECO:0000313" key="7">
    <source>
        <dbReference type="Proteomes" id="UP001589693"/>
    </source>
</evidence>
<evidence type="ECO:0000256" key="3">
    <source>
        <dbReference type="ARBA" id="ARBA00022553"/>
    </source>
</evidence>
<dbReference type="InterPro" id="IPR009081">
    <property type="entry name" value="PP-bd_ACP"/>
</dbReference>
<dbReference type="InterPro" id="IPR001227">
    <property type="entry name" value="Ac_transferase_dom_sf"/>
</dbReference>
<dbReference type="PANTHER" id="PTHR45527">
    <property type="entry name" value="NONRIBOSOMAL PEPTIDE SYNTHETASE"/>
    <property type="match status" value="1"/>
</dbReference>
<dbReference type="Gene3D" id="3.30.559.30">
    <property type="entry name" value="Nonribosomal peptide synthetase, condensation domain"/>
    <property type="match status" value="1"/>
</dbReference>
<protein>
    <submittedName>
        <fullName evidence="6">Amino acid adenylation domain-containing protein</fullName>
    </submittedName>
</protein>
<dbReference type="Gene3D" id="3.30.559.10">
    <property type="entry name" value="Chloramphenicol acetyltransferase-like domain"/>
    <property type="match status" value="1"/>
</dbReference>
<dbReference type="InterPro" id="IPR025110">
    <property type="entry name" value="AMP-bd_C"/>
</dbReference>
<dbReference type="SUPFAM" id="SSF52777">
    <property type="entry name" value="CoA-dependent acyltransferases"/>
    <property type="match status" value="2"/>
</dbReference>
<dbReference type="PANTHER" id="PTHR45527:SF1">
    <property type="entry name" value="FATTY ACID SYNTHASE"/>
    <property type="match status" value="1"/>
</dbReference>
<dbReference type="Pfam" id="PF00550">
    <property type="entry name" value="PP-binding"/>
    <property type="match status" value="1"/>
</dbReference>
<dbReference type="InterPro" id="IPR000873">
    <property type="entry name" value="AMP-dep_synth/lig_dom"/>
</dbReference>
<evidence type="ECO:0000259" key="5">
    <source>
        <dbReference type="PROSITE" id="PS50075"/>
    </source>
</evidence>
<accession>A0ABV5ZN92</accession>
<dbReference type="SUPFAM" id="SSF56801">
    <property type="entry name" value="Acetyl-CoA synthetase-like"/>
    <property type="match status" value="1"/>
</dbReference>
<dbReference type="InterPro" id="IPR016035">
    <property type="entry name" value="Acyl_Trfase/lysoPLipase"/>
</dbReference>
<dbReference type="PROSITE" id="PS00455">
    <property type="entry name" value="AMP_BINDING"/>
    <property type="match status" value="1"/>
</dbReference>
<dbReference type="Gene3D" id="3.30.300.30">
    <property type="match status" value="1"/>
</dbReference>
<dbReference type="InterPro" id="IPR036736">
    <property type="entry name" value="ACP-like_sf"/>
</dbReference>
<name>A0ABV5ZN92_9PSEU</name>
<keyword evidence="3" id="KW-0597">Phosphoprotein</keyword>
<dbReference type="Gene3D" id="2.30.38.10">
    <property type="entry name" value="Luciferase, Domain 3"/>
    <property type="match status" value="1"/>
</dbReference>
<dbReference type="Pfam" id="PF13193">
    <property type="entry name" value="AMP-binding_C"/>
    <property type="match status" value="1"/>
</dbReference>
<dbReference type="EMBL" id="JBHLZU010000001">
    <property type="protein sequence ID" value="MFB9902343.1"/>
    <property type="molecule type" value="Genomic_DNA"/>
</dbReference>
<dbReference type="InterPro" id="IPR045851">
    <property type="entry name" value="AMP-bd_C_sf"/>
</dbReference>